<keyword evidence="2" id="KW-0472">Membrane</keyword>
<feature type="transmembrane region" description="Helical" evidence="2">
    <location>
        <begin position="6"/>
        <end position="30"/>
    </location>
</feature>
<sequence length="136" mass="14647">MLLHAAAHPFWACYAILLLITGVTAFVLAFAPGEDSILFRIFMFGCGLAFGGYGVYVGFVNTSGSYYVSSWAIFVPALLLAGQVMRIVTWFRRKGATTAAPVPVVPYGQPPQAYSEPQPYGQLPQYGPPQQPPGQG</sequence>
<dbReference type="AlphaFoldDB" id="A0A931B043"/>
<evidence type="ECO:0000313" key="3">
    <source>
        <dbReference type="EMBL" id="MBF9067886.1"/>
    </source>
</evidence>
<organism evidence="3 4">
    <name type="scientific">Streptacidiphilus fuscans</name>
    <dbReference type="NCBI Taxonomy" id="2789292"/>
    <lineage>
        <taxon>Bacteria</taxon>
        <taxon>Bacillati</taxon>
        <taxon>Actinomycetota</taxon>
        <taxon>Actinomycetes</taxon>
        <taxon>Kitasatosporales</taxon>
        <taxon>Streptomycetaceae</taxon>
        <taxon>Streptacidiphilus</taxon>
    </lineage>
</organism>
<feature type="compositionally biased region" description="Pro residues" evidence="1">
    <location>
        <begin position="126"/>
        <end position="136"/>
    </location>
</feature>
<feature type="compositionally biased region" description="Low complexity" evidence="1">
    <location>
        <begin position="101"/>
        <end position="125"/>
    </location>
</feature>
<dbReference type="RefSeq" id="WP_196193090.1">
    <property type="nucleotide sequence ID" value="NZ_JADPRT010000003.1"/>
</dbReference>
<accession>A0A931B043</accession>
<evidence type="ECO:0000313" key="4">
    <source>
        <dbReference type="Proteomes" id="UP000657385"/>
    </source>
</evidence>
<protein>
    <submittedName>
        <fullName evidence="3">Uncharacterized protein</fullName>
    </submittedName>
</protein>
<keyword evidence="4" id="KW-1185">Reference proteome</keyword>
<feature type="transmembrane region" description="Helical" evidence="2">
    <location>
        <begin position="65"/>
        <end position="85"/>
    </location>
</feature>
<name>A0A931B043_9ACTN</name>
<dbReference type="EMBL" id="JADPRT010000003">
    <property type="protein sequence ID" value="MBF9067886.1"/>
    <property type="molecule type" value="Genomic_DNA"/>
</dbReference>
<reference evidence="3" key="1">
    <citation type="submission" date="2020-11" db="EMBL/GenBank/DDBJ databases">
        <title>Isolation and identification of active actinomycetes.</title>
        <authorList>
            <person name="Yu B."/>
        </authorList>
    </citation>
    <scope>NUCLEOTIDE SEQUENCE</scope>
    <source>
        <strain evidence="3">NEAU-YB345</strain>
    </source>
</reference>
<feature type="transmembrane region" description="Helical" evidence="2">
    <location>
        <begin position="37"/>
        <end position="59"/>
    </location>
</feature>
<keyword evidence="2" id="KW-0812">Transmembrane</keyword>
<gene>
    <name evidence="3" type="ORF">I2501_07515</name>
</gene>
<feature type="region of interest" description="Disordered" evidence="1">
    <location>
        <begin position="101"/>
        <end position="136"/>
    </location>
</feature>
<proteinExistence type="predicted"/>
<dbReference type="Proteomes" id="UP000657385">
    <property type="component" value="Unassembled WGS sequence"/>
</dbReference>
<evidence type="ECO:0000256" key="2">
    <source>
        <dbReference type="SAM" id="Phobius"/>
    </source>
</evidence>
<keyword evidence="2" id="KW-1133">Transmembrane helix</keyword>
<evidence type="ECO:0000256" key="1">
    <source>
        <dbReference type="SAM" id="MobiDB-lite"/>
    </source>
</evidence>
<comment type="caution">
    <text evidence="3">The sequence shown here is derived from an EMBL/GenBank/DDBJ whole genome shotgun (WGS) entry which is preliminary data.</text>
</comment>